<reference evidence="11" key="1">
    <citation type="journal article" date="2020" name="Stud. Mycol.">
        <title>101 Dothideomycetes genomes: a test case for predicting lifestyles and emergence of pathogens.</title>
        <authorList>
            <person name="Haridas S."/>
            <person name="Albert R."/>
            <person name="Binder M."/>
            <person name="Bloem J."/>
            <person name="Labutti K."/>
            <person name="Salamov A."/>
            <person name="Andreopoulos B."/>
            <person name="Baker S."/>
            <person name="Barry K."/>
            <person name="Bills G."/>
            <person name="Bluhm B."/>
            <person name="Cannon C."/>
            <person name="Castanera R."/>
            <person name="Culley D."/>
            <person name="Daum C."/>
            <person name="Ezra D."/>
            <person name="Gonzalez J."/>
            <person name="Henrissat B."/>
            <person name="Kuo A."/>
            <person name="Liang C."/>
            <person name="Lipzen A."/>
            <person name="Lutzoni F."/>
            <person name="Magnuson J."/>
            <person name="Mondo S."/>
            <person name="Nolan M."/>
            <person name="Ohm R."/>
            <person name="Pangilinan J."/>
            <person name="Park H.-J."/>
            <person name="Ramirez L."/>
            <person name="Alfaro M."/>
            <person name="Sun H."/>
            <person name="Tritt A."/>
            <person name="Yoshinaga Y."/>
            <person name="Zwiers L.-H."/>
            <person name="Turgeon B."/>
            <person name="Goodwin S."/>
            <person name="Spatafora J."/>
            <person name="Crous P."/>
            <person name="Grigoriev I."/>
        </authorList>
    </citation>
    <scope>NUCLEOTIDE SEQUENCE</scope>
    <source>
        <strain evidence="11">CBS 207.26</strain>
    </source>
</reference>
<keyword evidence="5 9" id="KW-0732">Signal</keyword>
<proteinExistence type="inferred from homology"/>
<keyword evidence="6 9" id="KW-0472">Membrane</keyword>
<gene>
    <name evidence="11" type="ORF">K469DRAFT_685079</name>
</gene>
<comment type="subcellular location">
    <subcellularLocation>
        <location evidence="1 9">Cell membrane</location>
        <topology evidence="1 9">Lipid-anchor</topology>
        <topology evidence="1 9">GPI-anchor</topology>
    </subcellularLocation>
</comment>
<dbReference type="GO" id="GO:0031505">
    <property type="term" value="P:fungal-type cell wall organization"/>
    <property type="evidence" value="ECO:0007669"/>
    <property type="project" value="TreeGrafter"/>
</dbReference>
<evidence type="ECO:0000256" key="5">
    <source>
        <dbReference type="ARBA" id="ARBA00022729"/>
    </source>
</evidence>
<dbReference type="OrthoDB" id="421038at2759"/>
<dbReference type="Pfam" id="PF03198">
    <property type="entry name" value="Glyco_hydro_72"/>
    <property type="match status" value="1"/>
</dbReference>
<dbReference type="GO" id="GO:0071970">
    <property type="term" value="P:fungal-type cell wall (1-&gt;3)-beta-D-glucan biosynthetic process"/>
    <property type="evidence" value="ECO:0007669"/>
    <property type="project" value="TreeGrafter"/>
</dbReference>
<keyword evidence="11" id="KW-0378">Hydrolase</keyword>
<dbReference type="EC" id="2.4.1.-" evidence="9"/>
<sequence length="480" mass="52439">MLSLSPTIALLLALFTVVSYAVHPVEVRGQDFVNTVTDKRLMIIGVDYQPGGQSGYNPEAKSDALSNGTVCLRDAALLQRLGVNTIRVYNVDPTVNHDECASIFNAVGIYMIIDVNSPLGGESIDRSNPASSYHVGYLGRIFGVVENFKEYPNTLAFFAANEVMNDVGTSEKNPPYIRAVQRDLKNYIKKHSKRTIPVGYSAADVRPILKDTWSYFQCAIDGKDDQSRSDFFGLNSYSWCGEDATYKSAGYDILVSMFQNSTLPVFFSEYGCNKPSGIPRVFNEVSALYGKDMTSLSGGLVYEYSQEESDYGLVQINSNTTITLRKDYDNLQSQYNKLDIKLIESTNSTAEEIKPPKCDEDMIESDGFSKNFTIPDPPEGAEDLINDGIDNPKVGKIVQIKETAVPMPAYGSTGQEITNLAIKPLPNDESNTPNGETTSPSGTGSPAAPSPSKKGDAGRVEVASAWGVLVAGLLMLRIWF</sequence>
<evidence type="ECO:0000256" key="1">
    <source>
        <dbReference type="ARBA" id="ARBA00004609"/>
    </source>
</evidence>
<dbReference type="PANTHER" id="PTHR31468">
    <property type="entry name" value="1,3-BETA-GLUCANOSYLTRANSFERASE GAS1"/>
    <property type="match status" value="1"/>
</dbReference>
<feature type="compositionally biased region" description="Low complexity" evidence="10">
    <location>
        <begin position="432"/>
        <end position="452"/>
    </location>
</feature>
<evidence type="ECO:0000256" key="9">
    <source>
        <dbReference type="RuleBase" id="RU361209"/>
    </source>
</evidence>
<evidence type="ECO:0000256" key="7">
    <source>
        <dbReference type="ARBA" id="ARBA00023180"/>
    </source>
</evidence>
<dbReference type="GO" id="GO:0042124">
    <property type="term" value="F:1,3-beta-glucanosyltransferase activity"/>
    <property type="evidence" value="ECO:0007669"/>
    <property type="project" value="TreeGrafter"/>
</dbReference>
<dbReference type="Proteomes" id="UP000800200">
    <property type="component" value="Unassembled WGS sequence"/>
</dbReference>
<evidence type="ECO:0000256" key="10">
    <source>
        <dbReference type="SAM" id="MobiDB-lite"/>
    </source>
</evidence>
<keyword evidence="3 9" id="KW-0336">GPI-anchor</keyword>
<comment type="function">
    <text evidence="9">Splits internally a 1,3-beta-glucan molecule and transfers the newly generated reducing end (the donor) to the non-reducing end of another 1,3-beta-glucan molecule (the acceptor) forming a 1,3-beta linkage, resulting in the elongation of 1,3-beta-glucan chains in the cell wall.</text>
</comment>
<name>A0A6A6ECU0_9PEZI</name>
<comment type="similarity">
    <text evidence="2 9">Belongs to the glycosyl hydrolase 72 family.</text>
</comment>
<keyword evidence="4 9" id="KW-0808">Transferase</keyword>
<dbReference type="GO" id="GO:0016787">
    <property type="term" value="F:hydrolase activity"/>
    <property type="evidence" value="ECO:0007669"/>
    <property type="project" value="UniProtKB-KW"/>
</dbReference>
<dbReference type="SUPFAM" id="SSF51445">
    <property type="entry name" value="(Trans)glycosidases"/>
    <property type="match status" value="1"/>
</dbReference>
<dbReference type="InterPro" id="IPR017853">
    <property type="entry name" value="GH"/>
</dbReference>
<evidence type="ECO:0000313" key="11">
    <source>
        <dbReference type="EMBL" id="KAF2188368.1"/>
    </source>
</evidence>
<feature type="chain" id="PRO_5025711195" description="1,3-beta-glucanosyltransferase" evidence="9">
    <location>
        <begin position="22"/>
        <end position="480"/>
    </location>
</feature>
<protein>
    <recommendedName>
        <fullName evidence="9">1,3-beta-glucanosyltransferase</fullName>
        <ecNumber evidence="9">2.4.1.-</ecNumber>
    </recommendedName>
</protein>
<keyword evidence="8 9" id="KW-0449">Lipoprotein</keyword>
<keyword evidence="7" id="KW-0325">Glycoprotein</keyword>
<accession>A0A6A6ECU0</accession>
<dbReference type="EMBL" id="ML994624">
    <property type="protein sequence ID" value="KAF2188368.1"/>
    <property type="molecule type" value="Genomic_DNA"/>
</dbReference>
<dbReference type="FunFam" id="3.20.20.80:FF:000032">
    <property type="entry name" value="1,3-beta-glucanosyltransferase"/>
    <property type="match status" value="1"/>
</dbReference>
<dbReference type="Gene3D" id="3.20.20.80">
    <property type="entry name" value="Glycosidases"/>
    <property type="match status" value="1"/>
</dbReference>
<evidence type="ECO:0000256" key="3">
    <source>
        <dbReference type="ARBA" id="ARBA00022622"/>
    </source>
</evidence>
<dbReference type="AlphaFoldDB" id="A0A6A6ECU0"/>
<organism evidence="11 12">
    <name type="scientific">Zopfia rhizophila CBS 207.26</name>
    <dbReference type="NCBI Taxonomy" id="1314779"/>
    <lineage>
        <taxon>Eukaryota</taxon>
        <taxon>Fungi</taxon>
        <taxon>Dikarya</taxon>
        <taxon>Ascomycota</taxon>
        <taxon>Pezizomycotina</taxon>
        <taxon>Dothideomycetes</taxon>
        <taxon>Dothideomycetes incertae sedis</taxon>
        <taxon>Zopfiaceae</taxon>
        <taxon>Zopfia</taxon>
    </lineage>
</organism>
<feature type="signal peptide" evidence="9">
    <location>
        <begin position="1"/>
        <end position="21"/>
    </location>
</feature>
<dbReference type="PANTHER" id="PTHR31468:SF4">
    <property type="entry name" value="1,3-BETA-GLUCANOSYLTRANSFERASE GAS3-RELATED"/>
    <property type="match status" value="1"/>
</dbReference>
<feature type="region of interest" description="Disordered" evidence="10">
    <location>
        <begin position="423"/>
        <end position="457"/>
    </location>
</feature>
<evidence type="ECO:0000256" key="8">
    <source>
        <dbReference type="ARBA" id="ARBA00023288"/>
    </source>
</evidence>
<evidence type="ECO:0000256" key="2">
    <source>
        <dbReference type="ARBA" id="ARBA00007528"/>
    </source>
</evidence>
<dbReference type="GO" id="GO:0098552">
    <property type="term" value="C:side of membrane"/>
    <property type="evidence" value="ECO:0007669"/>
    <property type="project" value="UniProtKB-KW"/>
</dbReference>
<dbReference type="InterPro" id="IPR004886">
    <property type="entry name" value="Glucanosyltransferase"/>
</dbReference>
<dbReference type="GO" id="GO:0005886">
    <property type="term" value="C:plasma membrane"/>
    <property type="evidence" value="ECO:0007669"/>
    <property type="project" value="UniProtKB-SubCell"/>
</dbReference>
<evidence type="ECO:0000256" key="6">
    <source>
        <dbReference type="ARBA" id="ARBA00023136"/>
    </source>
</evidence>
<evidence type="ECO:0000313" key="12">
    <source>
        <dbReference type="Proteomes" id="UP000800200"/>
    </source>
</evidence>
<keyword evidence="12" id="KW-1185">Reference proteome</keyword>
<evidence type="ECO:0000256" key="4">
    <source>
        <dbReference type="ARBA" id="ARBA00022679"/>
    </source>
</evidence>